<dbReference type="AlphaFoldDB" id="A0AAD3H509"/>
<name>A0AAD3H509_9STRA</name>
<feature type="compositionally biased region" description="Basic and acidic residues" evidence="2">
    <location>
        <begin position="1"/>
        <end position="23"/>
    </location>
</feature>
<protein>
    <submittedName>
        <fullName evidence="3">Uncharacterized protein</fullName>
    </submittedName>
</protein>
<accession>A0AAD3H509</accession>
<gene>
    <name evidence="3" type="ORF">CTEN210_07106</name>
</gene>
<feature type="coiled-coil region" evidence="1">
    <location>
        <begin position="648"/>
        <end position="742"/>
    </location>
</feature>
<dbReference type="Proteomes" id="UP001054902">
    <property type="component" value="Unassembled WGS sequence"/>
</dbReference>
<feature type="region of interest" description="Disordered" evidence="2">
    <location>
        <begin position="1"/>
        <end position="90"/>
    </location>
</feature>
<reference evidence="3 4" key="1">
    <citation type="journal article" date="2021" name="Sci. Rep.">
        <title>The genome of the diatom Chaetoceros tenuissimus carries an ancient integrated fragment of an extant virus.</title>
        <authorList>
            <person name="Hongo Y."/>
            <person name="Kimura K."/>
            <person name="Takaki Y."/>
            <person name="Yoshida Y."/>
            <person name="Baba S."/>
            <person name="Kobayashi G."/>
            <person name="Nagasaki K."/>
            <person name="Hano T."/>
            <person name="Tomaru Y."/>
        </authorList>
    </citation>
    <scope>NUCLEOTIDE SEQUENCE [LARGE SCALE GENOMIC DNA]</scope>
    <source>
        <strain evidence="3 4">NIES-3715</strain>
    </source>
</reference>
<comment type="caution">
    <text evidence="3">The sequence shown here is derived from an EMBL/GenBank/DDBJ whole genome shotgun (WGS) entry which is preliminary data.</text>
</comment>
<evidence type="ECO:0000313" key="3">
    <source>
        <dbReference type="EMBL" id="GFH50630.1"/>
    </source>
</evidence>
<feature type="coiled-coil region" evidence="1">
    <location>
        <begin position="1081"/>
        <end position="1196"/>
    </location>
</feature>
<feature type="coiled-coil region" evidence="1">
    <location>
        <begin position="801"/>
        <end position="1032"/>
    </location>
</feature>
<feature type="coiled-coil region" evidence="1">
    <location>
        <begin position="289"/>
        <end position="369"/>
    </location>
</feature>
<dbReference type="EMBL" id="BLLK01000040">
    <property type="protein sequence ID" value="GFH50630.1"/>
    <property type="molecule type" value="Genomic_DNA"/>
</dbReference>
<sequence>MAKLSEESSSRLAKWRQEREQQSRSRTRLSDLTSIGNTTLLQSRNTNGSKTRKYSSPVSHSLHQITDQDIDNEPSESFLNSSSDGEHDPITLNSIQTTPTNNTQLNAMGMQRQMNDASLDLDFPHSIQEEEEITPEKLQQEEVSLITQDTDFQNMMRPMEAVNSHPDKETRRKSNVQSVIQGLQQSLENSRKVRHEQEVELEKRQSLVEALQVENEDLKQMQRENSGNVQQQLEQAYSEMGKISTLLGLPSMTDTFDTSSGDFNQDLEQVIFFMKELSTHALPNIIHQFHSKEETMIKLEDEIESSTKELKQIQSQIKTEKEQWKEQKAGLEKDVYQQRIELDQLLVFMKEAQMDSREKEEELTNLNIELGEKHIELEEITRLCEDKIEAAYAAECEVKEQIELFVEKEEELNTLAQEVEQKTQSLEDDEEALAQKQLSFQKEFESKNEALSLKEEELQEQQDEILRMTASLKSQELLLQQENKRVEAVKKEVLAKEAVVLENEKILDQKALDLSVQHKEITQERDELEKQSKRLDEEYSARETIIKEHETRLQEQEDDFEVQSERFILRLKAAEQAEKQLDEDRQHLSNKEKDLAQLEKKIKEREEFLESNSKDIHQERTDWECLKSRVETELKDLHSSCATKQNELTSLTKECKSASSKLQDLNKEIAKVKSSLEKKVTSAKRDLERVMENYNVKERDYKNLCKEKLQLEAEILESKKLRDEVRKTIKTKEIAIKKLQADLDDDRQSWEAQQSKDKLEIAAEKEKAKERSRLMYLDAKKSLLKRFSAMEMQQQQTTKSLEAKAKQLESLHGQLSNFQAKLCKEKNDFENCKNSEISRIKKEVEGMEEEIQSLRAKCSDWQKEKADLSKKLDVSKQEFSLVQDEKKNLLEKVSKKNGVIKSLESHLKKARKENKDILKEKAGLEHRNHTSTCALEELEKINSALKKENNEISDNLSKLAARLTTLEEVEKEKITALDRIKSLEAMLEDKEASSKSNIEELQSELKTCTQNLTNLENERDNLQKQILDDELASASLHTKMEKVCNQYVMVVAEKKEMMSTIECLKKEISDFQKISASTKEMEEIRSEIQNERISLDSEKKKQLTKAKKLKELQSELKAKLSNVAVSEKKLKEFAKLMQKQSKDLKAKENQIQSVTEALNGKSVAETGLISELQQMLQVEQTRNKDLLEKYTKLQSDLEAKHFLFDSCGDDLSVEERIQQMALRIKEKDDELTQKELDIDQRLLKCNAYEERLLAWQGELECLAQMCERDSK</sequence>
<evidence type="ECO:0000256" key="1">
    <source>
        <dbReference type="SAM" id="Coils"/>
    </source>
</evidence>
<feature type="coiled-coil region" evidence="1">
    <location>
        <begin position="398"/>
        <end position="608"/>
    </location>
</feature>
<organism evidence="3 4">
    <name type="scientific">Chaetoceros tenuissimus</name>
    <dbReference type="NCBI Taxonomy" id="426638"/>
    <lineage>
        <taxon>Eukaryota</taxon>
        <taxon>Sar</taxon>
        <taxon>Stramenopiles</taxon>
        <taxon>Ochrophyta</taxon>
        <taxon>Bacillariophyta</taxon>
        <taxon>Coscinodiscophyceae</taxon>
        <taxon>Chaetocerotophycidae</taxon>
        <taxon>Chaetocerotales</taxon>
        <taxon>Chaetocerotaceae</taxon>
        <taxon>Chaetoceros</taxon>
    </lineage>
</organism>
<dbReference type="Gene3D" id="1.20.5.170">
    <property type="match status" value="1"/>
</dbReference>
<keyword evidence="4" id="KW-1185">Reference proteome</keyword>
<keyword evidence="1" id="KW-0175">Coiled coil</keyword>
<proteinExistence type="predicted"/>
<evidence type="ECO:0000313" key="4">
    <source>
        <dbReference type="Proteomes" id="UP001054902"/>
    </source>
</evidence>
<evidence type="ECO:0000256" key="2">
    <source>
        <dbReference type="SAM" id="MobiDB-lite"/>
    </source>
</evidence>
<feature type="compositionally biased region" description="Polar residues" evidence="2">
    <location>
        <begin position="35"/>
        <end position="67"/>
    </location>
</feature>